<gene>
    <name evidence="1" type="ORF">MENTE1834_LOCUS37285</name>
</gene>
<dbReference type="Proteomes" id="UP001497535">
    <property type="component" value="Unassembled WGS sequence"/>
</dbReference>
<accession>A0ACB1AGW9</accession>
<sequence>MTKSVARKALLFKCLLHKGREEEQEVPLHPPPIVETEEERIEEERFLEEGNSEEFWWFCWCFLSAEHIPPTPLLPERFWR</sequence>
<keyword evidence="2" id="KW-1185">Reference proteome</keyword>
<evidence type="ECO:0000313" key="2">
    <source>
        <dbReference type="Proteomes" id="UP001497535"/>
    </source>
</evidence>
<evidence type="ECO:0000313" key="1">
    <source>
        <dbReference type="EMBL" id="CAK5089566.1"/>
    </source>
</evidence>
<protein>
    <submittedName>
        <fullName evidence="1">Uncharacterized protein</fullName>
    </submittedName>
</protein>
<reference evidence="1" key="1">
    <citation type="submission" date="2023-11" db="EMBL/GenBank/DDBJ databases">
        <authorList>
            <person name="Poullet M."/>
        </authorList>
    </citation>
    <scope>NUCLEOTIDE SEQUENCE</scope>
    <source>
        <strain evidence="1">E1834</strain>
    </source>
</reference>
<name>A0ACB1AGW9_MELEN</name>
<dbReference type="EMBL" id="CAVMJV010000077">
    <property type="protein sequence ID" value="CAK5089566.1"/>
    <property type="molecule type" value="Genomic_DNA"/>
</dbReference>
<proteinExistence type="predicted"/>
<organism evidence="1 2">
    <name type="scientific">Meloidogyne enterolobii</name>
    <name type="common">Root-knot nematode worm</name>
    <name type="synonym">Meloidogyne mayaguensis</name>
    <dbReference type="NCBI Taxonomy" id="390850"/>
    <lineage>
        <taxon>Eukaryota</taxon>
        <taxon>Metazoa</taxon>
        <taxon>Ecdysozoa</taxon>
        <taxon>Nematoda</taxon>
        <taxon>Chromadorea</taxon>
        <taxon>Rhabditida</taxon>
        <taxon>Tylenchina</taxon>
        <taxon>Tylenchomorpha</taxon>
        <taxon>Tylenchoidea</taxon>
        <taxon>Meloidogynidae</taxon>
        <taxon>Meloidogyninae</taxon>
        <taxon>Meloidogyne</taxon>
    </lineage>
</organism>
<comment type="caution">
    <text evidence="1">The sequence shown here is derived from an EMBL/GenBank/DDBJ whole genome shotgun (WGS) entry which is preliminary data.</text>
</comment>